<comment type="caution">
    <text evidence="2">The sequence shown here is derived from an EMBL/GenBank/DDBJ whole genome shotgun (WGS) entry which is preliminary data.</text>
</comment>
<keyword evidence="3" id="KW-1185">Reference proteome</keyword>
<gene>
    <name evidence="2" type="ORF">DEM27_16430</name>
</gene>
<accession>A0A2U2DNY8</accession>
<evidence type="ECO:0000256" key="1">
    <source>
        <dbReference type="SAM" id="SignalP"/>
    </source>
</evidence>
<dbReference type="OrthoDB" id="7630100at2"/>
<feature type="chain" id="PRO_5015589135" evidence="1">
    <location>
        <begin position="24"/>
        <end position="259"/>
    </location>
</feature>
<sequence length="259" mass="28639">MAMIAVRFCMMAAILMSSLPAKADEIHHEMEYSVALSGLPIARASFSTSMDNKRYKIDGNISSAGIANLITRISARTTVSGTVSADRFQARNYLLNYTSGKKTRVYEVNFRNGNVTSNSITPEPRRNPNNWVPVTEKDLRAVLDPISGIILPANKQVCPARLPIFDGETRMDLVLSPKDSKPFSTKGFKGDAIVCSVQFVPKAGFKKNRKDIDYLKKLKTMEIWFAKADPVNVYAPVYVKIPTEYGMLTVSAVKFGGNT</sequence>
<dbReference type="AlphaFoldDB" id="A0A2U2DNY8"/>
<evidence type="ECO:0000313" key="2">
    <source>
        <dbReference type="EMBL" id="PWE55038.1"/>
    </source>
</evidence>
<dbReference type="EMBL" id="QFBC01000007">
    <property type="protein sequence ID" value="PWE55038.1"/>
    <property type="molecule type" value="Genomic_DNA"/>
</dbReference>
<organism evidence="2 3">
    <name type="scientific">Metarhizobium album</name>
    <dbReference type="NCBI Taxonomy" id="2182425"/>
    <lineage>
        <taxon>Bacteria</taxon>
        <taxon>Pseudomonadati</taxon>
        <taxon>Pseudomonadota</taxon>
        <taxon>Alphaproteobacteria</taxon>
        <taxon>Hyphomicrobiales</taxon>
        <taxon>Rhizobiaceae</taxon>
        <taxon>Metarhizobium</taxon>
    </lineage>
</organism>
<name>A0A2U2DNY8_9HYPH</name>
<dbReference type="InterPro" id="IPR021457">
    <property type="entry name" value="DUF3108"/>
</dbReference>
<evidence type="ECO:0000313" key="3">
    <source>
        <dbReference type="Proteomes" id="UP000245252"/>
    </source>
</evidence>
<reference evidence="2 3" key="1">
    <citation type="submission" date="2018-05" db="EMBL/GenBank/DDBJ databases">
        <title>The draft genome of strain NS-104.</title>
        <authorList>
            <person name="Hang P."/>
            <person name="Jiang J."/>
        </authorList>
    </citation>
    <scope>NUCLEOTIDE SEQUENCE [LARGE SCALE GENOMIC DNA]</scope>
    <source>
        <strain evidence="2 3">NS-104</strain>
    </source>
</reference>
<feature type="signal peptide" evidence="1">
    <location>
        <begin position="1"/>
        <end position="23"/>
    </location>
</feature>
<keyword evidence="1" id="KW-0732">Signal</keyword>
<dbReference type="Pfam" id="PF11306">
    <property type="entry name" value="DUF3108"/>
    <property type="match status" value="1"/>
</dbReference>
<dbReference type="RefSeq" id="WP_109459336.1">
    <property type="nucleotide sequence ID" value="NZ_QFBC01000007.1"/>
</dbReference>
<protein>
    <submittedName>
        <fullName evidence="2">DUF3108 domain-containing protein</fullName>
    </submittedName>
</protein>
<proteinExistence type="predicted"/>
<dbReference type="Proteomes" id="UP000245252">
    <property type="component" value="Unassembled WGS sequence"/>
</dbReference>